<evidence type="ECO:0000313" key="5">
    <source>
        <dbReference type="Proteomes" id="UP000638311"/>
    </source>
</evidence>
<dbReference type="GO" id="GO:0005975">
    <property type="term" value="P:carbohydrate metabolic process"/>
    <property type="evidence" value="ECO:0007669"/>
    <property type="project" value="InterPro"/>
</dbReference>
<evidence type="ECO:0000259" key="3">
    <source>
        <dbReference type="PROSITE" id="PS51677"/>
    </source>
</evidence>
<dbReference type="Gene3D" id="3.20.20.370">
    <property type="entry name" value="Glycoside hydrolase/deacetylase"/>
    <property type="match status" value="1"/>
</dbReference>
<dbReference type="InterPro" id="IPR011330">
    <property type="entry name" value="Glyco_hydro/deAcase_b/a-brl"/>
</dbReference>
<dbReference type="InterPro" id="IPR002509">
    <property type="entry name" value="NODB_dom"/>
</dbReference>
<evidence type="ECO:0000256" key="1">
    <source>
        <dbReference type="ARBA" id="ARBA00004613"/>
    </source>
</evidence>
<name>A0A6B1XC01_BIFLN</name>
<dbReference type="AlphaFoldDB" id="A0A6B1XC01"/>
<dbReference type="SUPFAM" id="SSF88713">
    <property type="entry name" value="Glycoside hydrolase/deacetylase"/>
    <property type="match status" value="1"/>
</dbReference>
<feature type="domain" description="NodB homology" evidence="3">
    <location>
        <begin position="123"/>
        <end position="293"/>
    </location>
</feature>
<accession>A0A6B1XC01</accession>
<dbReference type="GO" id="GO:0016810">
    <property type="term" value="F:hydrolase activity, acting on carbon-nitrogen (but not peptide) bonds"/>
    <property type="evidence" value="ECO:0007669"/>
    <property type="project" value="InterPro"/>
</dbReference>
<evidence type="ECO:0000256" key="2">
    <source>
        <dbReference type="ARBA" id="ARBA00022729"/>
    </source>
</evidence>
<dbReference type="Proteomes" id="UP000638311">
    <property type="component" value="Unassembled WGS sequence"/>
</dbReference>
<organism evidence="4 5">
    <name type="scientific">Bifidobacterium longum</name>
    <dbReference type="NCBI Taxonomy" id="216816"/>
    <lineage>
        <taxon>Bacteria</taxon>
        <taxon>Bacillati</taxon>
        <taxon>Actinomycetota</taxon>
        <taxon>Actinomycetes</taxon>
        <taxon>Bifidobacteriales</taxon>
        <taxon>Bifidobacteriaceae</taxon>
        <taxon>Bifidobacterium</taxon>
    </lineage>
</organism>
<keyword evidence="2" id="KW-0732">Signal</keyword>
<sequence length="293" mass="34145">MAKLWHRLFVVVFLVLSVLVIKNTYQKSVDQEQDKKDVSEGTLKKAEQRKNGIMVLCYHRIVKDNLSNNIIRKLTNNSQIHEYAIDVNTFQNQLDYLKKRGVRFISMQQMLEMVKKGRPLKHQYAVLTFDDFDQTVHDNGLPILKAYKIPCTVFTVTGITGSYHSGTKLVSWSQIKHMANNRLITVGLHTNNLHYLLHNQSAVITADKYNEFKQDYRESQKLMVHYLGKEAAFFAYPYGSETPRVQRYLDNRNVTTFSLNIGLINEQTDITHSLPRTMIDKRTWHNVVVPWVK</sequence>
<dbReference type="Pfam" id="PF01522">
    <property type="entry name" value="Polysacc_deac_1"/>
    <property type="match status" value="1"/>
</dbReference>
<reference evidence="4" key="1">
    <citation type="journal article" date="2019" name="Nat. Med.">
        <title>A library of human gut bacterial isolates paired with longitudinal multiomics data enables mechanistic microbiome research.</title>
        <authorList>
            <person name="Poyet M."/>
            <person name="Groussin M."/>
            <person name="Gibbons S.M."/>
            <person name="Avila-Pacheco J."/>
            <person name="Jiang X."/>
            <person name="Kearney S.M."/>
            <person name="Perrotta A.R."/>
            <person name="Berdy B."/>
            <person name="Zhao S."/>
            <person name="Lieberman T.D."/>
            <person name="Swanson P.K."/>
            <person name="Smith M."/>
            <person name="Roesemann S."/>
            <person name="Alexander J.E."/>
            <person name="Rich S.A."/>
            <person name="Livny J."/>
            <person name="Vlamakis H."/>
            <person name="Clish C."/>
            <person name="Bullock K."/>
            <person name="Deik A."/>
            <person name="Scott J."/>
            <person name="Pierce K.A."/>
            <person name="Xavier R.J."/>
            <person name="Alm E.J."/>
        </authorList>
    </citation>
    <scope>NUCLEOTIDE SEQUENCE</scope>
    <source>
        <strain evidence="4">BIOML-A409</strain>
    </source>
</reference>
<evidence type="ECO:0000313" key="4">
    <source>
        <dbReference type="EMBL" id="MZU09459.1"/>
    </source>
</evidence>
<dbReference type="EMBL" id="WXDR01000059">
    <property type="protein sequence ID" value="MZU09459.1"/>
    <property type="molecule type" value="Genomic_DNA"/>
</dbReference>
<dbReference type="PANTHER" id="PTHR34216">
    <property type="match status" value="1"/>
</dbReference>
<proteinExistence type="predicted"/>
<dbReference type="PROSITE" id="PS51677">
    <property type="entry name" value="NODB"/>
    <property type="match status" value="1"/>
</dbReference>
<comment type="caution">
    <text evidence="4">The sequence shown here is derived from an EMBL/GenBank/DDBJ whole genome shotgun (WGS) entry which is preliminary data.</text>
</comment>
<dbReference type="GO" id="GO:0005576">
    <property type="term" value="C:extracellular region"/>
    <property type="evidence" value="ECO:0007669"/>
    <property type="project" value="UniProtKB-SubCell"/>
</dbReference>
<protein>
    <submittedName>
        <fullName evidence="4">Polysaccharide deacetylase family protein</fullName>
    </submittedName>
</protein>
<comment type="subcellular location">
    <subcellularLocation>
        <location evidence="1">Secreted</location>
    </subcellularLocation>
</comment>
<dbReference type="PANTHER" id="PTHR34216:SF3">
    <property type="entry name" value="POLY-BETA-1,6-N-ACETYL-D-GLUCOSAMINE N-DEACETYLASE"/>
    <property type="match status" value="1"/>
</dbReference>
<dbReference type="InterPro" id="IPR051398">
    <property type="entry name" value="Polysacch_Deacetylase"/>
</dbReference>
<gene>
    <name evidence="4" type="ORF">GUA24_11015</name>
</gene>